<dbReference type="PROSITE" id="PS50088">
    <property type="entry name" value="ANK_REPEAT"/>
    <property type="match status" value="4"/>
</dbReference>
<dbReference type="EMBL" id="JAQQXP010000001">
    <property type="protein sequence ID" value="MDC8831486.1"/>
    <property type="molecule type" value="Genomic_DNA"/>
</dbReference>
<feature type="repeat" description="ANK" evidence="3">
    <location>
        <begin position="151"/>
        <end position="183"/>
    </location>
</feature>
<protein>
    <submittedName>
        <fullName evidence="4">Ankyrin repeat domain-containing protein</fullName>
    </submittedName>
</protein>
<keyword evidence="2 3" id="KW-0040">ANK repeat</keyword>
<feature type="repeat" description="ANK" evidence="3">
    <location>
        <begin position="293"/>
        <end position="325"/>
    </location>
</feature>
<keyword evidence="5" id="KW-1185">Reference proteome</keyword>
<comment type="caution">
    <text evidence="4">The sequence shown here is derived from an EMBL/GenBank/DDBJ whole genome shotgun (WGS) entry which is preliminary data.</text>
</comment>
<evidence type="ECO:0000256" key="2">
    <source>
        <dbReference type="ARBA" id="ARBA00023043"/>
    </source>
</evidence>
<feature type="repeat" description="ANK" evidence="3">
    <location>
        <begin position="184"/>
        <end position="216"/>
    </location>
</feature>
<evidence type="ECO:0000256" key="3">
    <source>
        <dbReference type="PROSITE-ProRule" id="PRU00023"/>
    </source>
</evidence>
<dbReference type="SUPFAM" id="SSF48403">
    <property type="entry name" value="Ankyrin repeat"/>
    <property type="match status" value="1"/>
</dbReference>
<feature type="repeat" description="ANK" evidence="3">
    <location>
        <begin position="217"/>
        <end position="249"/>
    </location>
</feature>
<gene>
    <name evidence="4" type="ORF">OIK42_12010</name>
</gene>
<accession>A0ABT5L519</accession>
<dbReference type="Proteomes" id="UP001218788">
    <property type="component" value="Unassembled WGS sequence"/>
</dbReference>
<reference evidence="4 5" key="1">
    <citation type="submission" date="2022-10" db="EMBL/GenBank/DDBJ databases">
        <title>Alteromonas sp. chi3 Genome sequencing.</title>
        <authorList>
            <person name="Park S."/>
        </authorList>
    </citation>
    <scope>NUCLEOTIDE SEQUENCE [LARGE SCALE GENOMIC DNA]</scope>
    <source>
        <strain evidence="5">chi3</strain>
    </source>
</reference>
<evidence type="ECO:0000313" key="5">
    <source>
        <dbReference type="Proteomes" id="UP001218788"/>
    </source>
</evidence>
<evidence type="ECO:0000313" key="4">
    <source>
        <dbReference type="EMBL" id="MDC8831486.1"/>
    </source>
</evidence>
<evidence type="ECO:0000256" key="1">
    <source>
        <dbReference type="ARBA" id="ARBA00022737"/>
    </source>
</evidence>
<organism evidence="4 5">
    <name type="scientific">Alteromonas gilva</name>
    <dbReference type="NCBI Taxonomy" id="2987522"/>
    <lineage>
        <taxon>Bacteria</taxon>
        <taxon>Pseudomonadati</taxon>
        <taxon>Pseudomonadota</taxon>
        <taxon>Gammaproteobacteria</taxon>
        <taxon>Alteromonadales</taxon>
        <taxon>Alteromonadaceae</taxon>
        <taxon>Alteromonas/Salinimonas group</taxon>
        <taxon>Alteromonas</taxon>
    </lineage>
</organism>
<proteinExistence type="predicted"/>
<dbReference type="PANTHER" id="PTHR24198:SF165">
    <property type="entry name" value="ANKYRIN REPEAT-CONTAINING PROTEIN-RELATED"/>
    <property type="match status" value="1"/>
</dbReference>
<name>A0ABT5L519_9ALTE</name>
<dbReference type="PROSITE" id="PS50297">
    <property type="entry name" value="ANK_REP_REGION"/>
    <property type="match status" value="4"/>
</dbReference>
<dbReference type="RefSeq" id="WP_273640819.1">
    <property type="nucleotide sequence ID" value="NZ_JAQQXP010000001.1"/>
</dbReference>
<dbReference type="Gene3D" id="1.25.40.20">
    <property type="entry name" value="Ankyrin repeat-containing domain"/>
    <property type="match status" value="2"/>
</dbReference>
<dbReference type="SMART" id="SM00248">
    <property type="entry name" value="ANK"/>
    <property type="match status" value="6"/>
</dbReference>
<dbReference type="InterPro" id="IPR036770">
    <property type="entry name" value="Ankyrin_rpt-contain_sf"/>
</dbReference>
<keyword evidence="1" id="KW-0677">Repeat</keyword>
<sequence length="371" mass="40238">MSRTIQRVFKAANNKRYLASAILTVMVLNGVACTSESPPVSVAPELTSLRHDELVLQTKHAMLNLDVALVDKLSSMIDVNRPLPDRSTLLAWAIETQTPDLVNLLLNKGAAVHIANSNRFSPMIQACRYGNPAIINALLDRGGDPNRAIEDGTSALHLCAGSAPVDILARMVRDGANINNANSAGQTPLMWAANAGRVDNLHYLVDAGADINQQTNQGYSPLFFAIKSQQLDVVKAAISRGADVLATAKDGTTATQLAVYTHNYDFLTWYARELKSLLAPDAIATILSDFDREGYQLLHAAVRANQAELVSALLALGADPRQVSEASTLTWRYEANFKTQSYVPPRLTPIEIAEQNDLPTIVSLLREQAKS</sequence>
<dbReference type="InterPro" id="IPR002110">
    <property type="entry name" value="Ankyrin_rpt"/>
</dbReference>
<dbReference type="Pfam" id="PF12796">
    <property type="entry name" value="Ank_2"/>
    <property type="match status" value="3"/>
</dbReference>
<dbReference type="PANTHER" id="PTHR24198">
    <property type="entry name" value="ANKYRIN REPEAT AND PROTEIN KINASE DOMAIN-CONTAINING PROTEIN"/>
    <property type="match status" value="1"/>
</dbReference>